<proteinExistence type="predicted"/>
<organism evidence="1 2">
    <name type="scientific">Candidatus Ryanbacteria bacterium RIFCSPLOWO2_02_FULL_47_14</name>
    <dbReference type="NCBI Taxonomy" id="1802129"/>
    <lineage>
        <taxon>Bacteria</taxon>
        <taxon>Candidatus Ryaniibacteriota</taxon>
    </lineage>
</organism>
<dbReference type="EMBL" id="MHNZ01000025">
    <property type="protein sequence ID" value="OGZ56158.1"/>
    <property type="molecule type" value="Genomic_DNA"/>
</dbReference>
<evidence type="ECO:0000313" key="2">
    <source>
        <dbReference type="Proteomes" id="UP000177954"/>
    </source>
</evidence>
<dbReference type="Proteomes" id="UP000177954">
    <property type="component" value="Unassembled WGS sequence"/>
</dbReference>
<gene>
    <name evidence="1" type="ORF">A3J04_00010</name>
</gene>
<evidence type="ECO:0008006" key="3">
    <source>
        <dbReference type="Google" id="ProtNLM"/>
    </source>
</evidence>
<sequence length="74" mass="8463">MTSQQLIEKVKKTGVQKIGKLPVVVLPLKVWEEIEDHLEDAQIESSLFLKKKIAKARLEKKLFSASQVKTMMKV</sequence>
<comment type="caution">
    <text evidence="1">The sequence shown here is derived from an EMBL/GenBank/DDBJ whole genome shotgun (WGS) entry which is preliminary data.</text>
</comment>
<dbReference type="AlphaFoldDB" id="A0A1G2H2G3"/>
<evidence type="ECO:0000313" key="1">
    <source>
        <dbReference type="EMBL" id="OGZ56158.1"/>
    </source>
</evidence>
<protein>
    <recommendedName>
        <fullName evidence="3">Antitoxin</fullName>
    </recommendedName>
</protein>
<accession>A0A1G2H2G3</accession>
<dbReference type="STRING" id="1802129.A3J04_00010"/>
<reference evidence="1 2" key="1">
    <citation type="journal article" date="2016" name="Nat. Commun.">
        <title>Thousands of microbial genomes shed light on interconnected biogeochemical processes in an aquifer system.</title>
        <authorList>
            <person name="Anantharaman K."/>
            <person name="Brown C.T."/>
            <person name="Hug L.A."/>
            <person name="Sharon I."/>
            <person name="Castelle C.J."/>
            <person name="Probst A.J."/>
            <person name="Thomas B.C."/>
            <person name="Singh A."/>
            <person name="Wilkins M.J."/>
            <person name="Karaoz U."/>
            <person name="Brodie E.L."/>
            <person name="Williams K.H."/>
            <person name="Hubbard S.S."/>
            <person name="Banfield J.F."/>
        </authorList>
    </citation>
    <scope>NUCLEOTIDE SEQUENCE [LARGE SCALE GENOMIC DNA]</scope>
</reference>
<name>A0A1G2H2G3_9BACT</name>